<feature type="signal peptide" evidence="2">
    <location>
        <begin position="1"/>
        <end position="24"/>
    </location>
</feature>
<organism evidence="3 4">
    <name type="scientific">Trinickia dinghuensis</name>
    <dbReference type="NCBI Taxonomy" id="2291023"/>
    <lineage>
        <taxon>Bacteria</taxon>
        <taxon>Pseudomonadati</taxon>
        <taxon>Pseudomonadota</taxon>
        <taxon>Betaproteobacteria</taxon>
        <taxon>Burkholderiales</taxon>
        <taxon>Burkholderiaceae</taxon>
        <taxon>Trinickia</taxon>
    </lineage>
</organism>
<dbReference type="RefSeq" id="WP_115534966.1">
    <property type="nucleotide sequence ID" value="NZ_QRGA01000009.1"/>
</dbReference>
<sequence length="185" mass="19393">MQNKRSPRLVLVGSAIATAGLLNACHDSAGQTTHVLRNGYATQQECIDDWGPVDCTYIDSGAAGASAASAASPASGTSSANTGGVYVGSGFHYFGPYYTRRGIVYHENGMTSTRANPPIVRQGTTTEFDVRNSELHAGSDAFHRAPSVEEAHETHAISRGGFLRGSTSMHEGSHFHSGFHGSHGG</sequence>
<evidence type="ECO:0000313" key="3">
    <source>
        <dbReference type="EMBL" id="RDU97774.1"/>
    </source>
</evidence>
<dbReference type="AlphaFoldDB" id="A0A3D8JYS2"/>
<evidence type="ECO:0000256" key="2">
    <source>
        <dbReference type="SAM" id="SignalP"/>
    </source>
</evidence>
<feature type="chain" id="PRO_5017670657" description="DUF1190 domain-containing protein" evidence="2">
    <location>
        <begin position="25"/>
        <end position="185"/>
    </location>
</feature>
<name>A0A3D8JYS2_9BURK</name>
<feature type="region of interest" description="Disordered" evidence="1">
    <location>
        <begin position="165"/>
        <end position="185"/>
    </location>
</feature>
<accession>A0A3D8JYS2</accession>
<evidence type="ECO:0000313" key="4">
    <source>
        <dbReference type="Proteomes" id="UP000256838"/>
    </source>
</evidence>
<keyword evidence="4" id="KW-1185">Reference proteome</keyword>
<protein>
    <recommendedName>
        <fullName evidence="5">DUF1190 domain-containing protein</fullName>
    </recommendedName>
</protein>
<reference evidence="3 4" key="1">
    <citation type="submission" date="2018-08" db="EMBL/GenBank/DDBJ databases">
        <title>Paraburkholderia sp. DHOM06 isolated from forest soil.</title>
        <authorList>
            <person name="Gao Z.-H."/>
            <person name="Qiu L.-H."/>
        </authorList>
    </citation>
    <scope>NUCLEOTIDE SEQUENCE [LARGE SCALE GENOMIC DNA]</scope>
    <source>
        <strain evidence="3 4">DHOM06</strain>
    </source>
</reference>
<dbReference type="EMBL" id="QRGA01000009">
    <property type="protein sequence ID" value="RDU97774.1"/>
    <property type="molecule type" value="Genomic_DNA"/>
</dbReference>
<evidence type="ECO:0000256" key="1">
    <source>
        <dbReference type="SAM" id="MobiDB-lite"/>
    </source>
</evidence>
<evidence type="ECO:0008006" key="5">
    <source>
        <dbReference type="Google" id="ProtNLM"/>
    </source>
</evidence>
<feature type="compositionally biased region" description="Low complexity" evidence="1">
    <location>
        <begin position="175"/>
        <end position="185"/>
    </location>
</feature>
<dbReference type="Proteomes" id="UP000256838">
    <property type="component" value="Unassembled WGS sequence"/>
</dbReference>
<comment type="caution">
    <text evidence="3">The sequence shown here is derived from an EMBL/GenBank/DDBJ whole genome shotgun (WGS) entry which is preliminary data.</text>
</comment>
<keyword evidence="2" id="KW-0732">Signal</keyword>
<gene>
    <name evidence="3" type="ORF">DWV00_18140</name>
</gene>
<dbReference type="OrthoDB" id="9105124at2"/>
<proteinExistence type="predicted"/>